<comment type="caution">
    <text evidence="1">The sequence shown here is derived from an EMBL/GenBank/DDBJ whole genome shotgun (WGS) entry which is preliminary data.</text>
</comment>
<protein>
    <submittedName>
        <fullName evidence="1">Uncharacterized protein</fullName>
    </submittedName>
</protein>
<sequence length="104" mass="11804">MDIVERFSNPTLREQPVRSHNDLSTIILIEKAVKEIGGPDTWAGFAYWSQVCRVAGLKDNVGDWKNAQQQTAEAYERIRQALLETTDRDRILVLLREGIPVPGQ</sequence>
<dbReference type="RefSeq" id="WP_176952594.1">
    <property type="nucleotide sequence ID" value="NZ_JABXYK010000036.1"/>
</dbReference>
<proteinExistence type="predicted"/>
<name>A0ABX2QLN5_9HYPH</name>
<evidence type="ECO:0000313" key="1">
    <source>
        <dbReference type="EMBL" id="NVP58704.1"/>
    </source>
</evidence>
<organism evidence="1 2">
    <name type="scientific">Mycoplana rhizolycopersici</name>
    <dbReference type="NCBI Taxonomy" id="2746702"/>
    <lineage>
        <taxon>Bacteria</taxon>
        <taxon>Pseudomonadati</taxon>
        <taxon>Pseudomonadota</taxon>
        <taxon>Alphaproteobacteria</taxon>
        <taxon>Hyphomicrobiales</taxon>
        <taxon>Rhizobiaceae</taxon>
        <taxon>Mycoplana</taxon>
    </lineage>
</organism>
<dbReference type="Proteomes" id="UP000659172">
    <property type="component" value="Unassembled WGS sequence"/>
</dbReference>
<evidence type="ECO:0000313" key="2">
    <source>
        <dbReference type="Proteomes" id="UP000659172"/>
    </source>
</evidence>
<keyword evidence="2" id="KW-1185">Reference proteome</keyword>
<dbReference type="EMBL" id="JABXYK010000036">
    <property type="protein sequence ID" value="NVP58704.1"/>
    <property type="molecule type" value="Genomic_DNA"/>
</dbReference>
<gene>
    <name evidence="1" type="ORF">HV823_26115</name>
</gene>
<accession>A0ABX2QLN5</accession>
<reference evidence="1 2" key="1">
    <citation type="submission" date="2020-06" db="EMBL/GenBank/DDBJ databases">
        <title>Rhizobium sp.nov. isolated from the tomato plant.</title>
        <authorList>
            <person name="Thin K.K."/>
            <person name="Zhang X."/>
            <person name="He S."/>
        </authorList>
    </citation>
    <scope>NUCLEOTIDE SEQUENCE [LARGE SCALE GENOMIC DNA]</scope>
    <source>
        <strain evidence="1 2">DBTS2</strain>
    </source>
</reference>